<evidence type="ECO:0000313" key="2">
    <source>
        <dbReference type="EMBL" id="MXQ54680.1"/>
    </source>
</evidence>
<dbReference type="InterPro" id="IPR032710">
    <property type="entry name" value="NTF2-like_dom_sf"/>
</dbReference>
<sequence>MLVDYSKEKRLVQQYVDAYNAFDIDGMAALLHPDVEFRNISDGEVEVETKGIDEFRELAEQSKDVFSERCQTIKQFTLLPNKVEIEIDYEATLAIDLPIGLNAGEKLKLQGKSIFEIKDDKLIVIEDYS</sequence>
<dbReference type="Gene3D" id="3.10.450.50">
    <property type="match status" value="1"/>
</dbReference>
<dbReference type="AlphaFoldDB" id="A0A6I4VXL3"/>
<evidence type="ECO:0000259" key="1">
    <source>
        <dbReference type="Pfam" id="PF12680"/>
    </source>
</evidence>
<reference evidence="2 3" key="1">
    <citation type="submission" date="2019-12" db="EMBL/GenBank/DDBJ databases">
        <title>Whole-genome analyses of novel actinobacteria.</title>
        <authorList>
            <person name="Sahin N."/>
            <person name="Saygin H."/>
        </authorList>
    </citation>
    <scope>NUCLEOTIDE SEQUENCE [LARGE SCALE GENOMIC DNA]</scope>
    <source>
        <strain evidence="2 3">KC615</strain>
    </source>
</reference>
<proteinExistence type="predicted"/>
<evidence type="ECO:0000313" key="3">
    <source>
        <dbReference type="Proteomes" id="UP000430692"/>
    </source>
</evidence>
<keyword evidence="3" id="KW-1185">Reference proteome</keyword>
<dbReference type="EMBL" id="WUUL01000008">
    <property type="protein sequence ID" value="MXQ54680.1"/>
    <property type="molecule type" value="Genomic_DNA"/>
</dbReference>
<dbReference type="Proteomes" id="UP000430692">
    <property type="component" value="Unassembled WGS sequence"/>
</dbReference>
<dbReference type="SUPFAM" id="SSF54427">
    <property type="entry name" value="NTF2-like"/>
    <property type="match status" value="1"/>
</dbReference>
<accession>A0A6I4VXL3</accession>
<gene>
    <name evidence="2" type="ORF">GSM42_13335</name>
</gene>
<protein>
    <submittedName>
        <fullName evidence="2">Nuclear transport factor 2 family protein</fullName>
    </submittedName>
</protein>
<feature type="domain" description="SnoaL-like" evidence="1">
    <location>
        <begin position="12"/>
        <end position="122"/>
    </location>
</feature>
<dbReference type="InterPro" id="IPR037401">
    <property type="entry name" value="SnoaL-like"/>
</dbReference>
<comment type="caution">
    <text evidence="2">The sequence shown here is derived from an EMBL/GenBank/DDBJ whole genome shotgun (WGS) entry which is preliminary data.</text>
</comment>
<dbReference type="Pfam" id="PF12680">
    <property type="entry name" value="SnoaL_2"/>
    <property type="match status" value="1"/>
</dbReference>
<organism evidence="2 3">
    <name type="scientific">Shimazuella alba</name>
    <dbReference type="NCBI Taxonomy" id="2690964"/>
    <lineage>
        <taxon>Bacteria</taxon>
        <taxon>Bacillati</taxon>
        <taxon>Bacillota</taxon>
        <taxon>Bacilli</taxon>
        <taxon>Bacillales</taxon>
        <taxon>Thermoactinomycetaceae</taxon>
        <taxon>Shimazuella</taxon>
    </lineage>
</organism>
<name>A0A6I4VXL3_9BACL</name>